<gene>
    <name evidence="2" type="ORF">HH304_06485</name>
</gene>
<protein>
    <submittedName>
        <fullName evidence="2">T9SS type A sorting domain-containing protein</fullName>
    </submittedName>
</protein>
<evidence type="ECO:0000313" key="3">
    <source>
        <dbReference type="Proteomes" id="UP000559010"/>
    </source>
</evidence>
<comment type="caution">
    <text evidence="2">The sequence shown here is derived from an EMBL/GenBank/DDBJ whole genome shotgun (WGS) entry which is preliminary data.</text>
</comment>
<reference evidence="2 3" key="1">
    <citation type="submission" date="2020-04" db="EMBL/GenBank/DDBJ databases">
        <title>Flammeovirgaceae bacterium KN852 isolated from deep sea.</title>
        <authorList>
            <person name="Zhang D.-C."/>
        </authorList>
    </citation>
    <scope>NUCLEOTIDE SEQUENCE [LARGE SCALE GENOMIC DNA]</scope>
    <source>
        <strain evidence="2 3">KN852</strain>
    </source>
</reference>
<dbReference type="RefSeq" id="WP_169679195.1">
    <property type="nucleotide sequence ID" value="NZ_JABBNU010000003.1"/>
</dbReference>
<proteinExistence type="predicted"/>
<dbReference type="InterPro" id="IPR026444">
    <property type="entry name" value="Secre_tail"/>
</dbReference>
<dbReference type="NCBIfam" id="TIGR04534">
    <property type="entry name" value="ELWxxDGT_rpt"/>
    <property type="match status" value="1"/>
</dbReference>
<dbReference type="EMBL" id="JABBNU010000003">
    <property type="protein sequence ID" value="NMM48039.1"/>
    <property type="molecule type" value="Genomic_DNA"/>
</dbReference>
<dbReference type="InterPro" id="IPR030916">
    <property type="entry name" value="ELWxxDGT_rpt"/>
</dbReference>
<dbReference type="AlphaFoldDB" id="A0A848J163"/>
<feature type="domain" description="Secretion system C-terminal sorting" evidence="1">
    <location>
        <begin position="1044"/>
        <end position="1120"/>
    </location>
</feature>
<keyword evidence="3" id="KW-1185">Reference proteome</keyword>
<evidence type="ECO:0000259" key="1">
    <source>
        <dbReference type="Pfam" id="PF18962"/>
    </source>
</evidence>
<name>A0A848J163_9BACT</name>
<dbReference type="NCBIfam" id="TIGR04183">
    <property type="entry name" value="Por_Secre_tail"/>
    <property type="match status" value="1"/>
</dbReference>
<sequence>MKFSLLTILILLFFICPPFLVAQYSLIQDINQNNNNSNGIRSSNDFVVAQDQAFFVYFDEVNGAELWVTDGSLSGTHIIKDIYPGQQSSNPRELTSINGKLFFTATSPEYGNEIWVSDGTEVGTFMLQDINQGATGSFAYQLTSFNNECYFVAQSNEYGVEIFKSDGTVSGTSLVVDLSPGASSSFPNELFEYGNNLYFSANPNDFNSPDYTGTELWIYNLTDESAKLVLDINTEGSSNPEQFVEAGGLLYFTANDGVHGRELWVSDGTLENTRLVYDLNPGSQQGYIDYLTSFKGELYFGGSDGTNFKTWKLIGIDNVEAHFDQRPYNIISGSAKLFIVSYNTEYGIEIWVSDGNSTALLKDIQEGSLGSSPDKFILVDQDMYFTANTEQFGNELWVSDGSSDGTRIVKDIYNGEISSNPSMFSVLGENLIYAANDGLNGREIWMTNLTDYKTELTIDIEKGSASSEPGKFKIINGQLYFIANNGIDGKEPWVTNGEISSTYMLADLNSGENGSDPGNYVSFNQEVVFTAYTDDLGYELWSLTNGEITQLTEITTVSMQDEISSLNVIDDKILFAITTPEYGRELWVYNGLNESYSILVDINPGIESSFPDEFILYDGKYYFLAEDGIHGRELWVTDGTINGTYLLKDLNNRNSSSNIQFLEANDSLLYFAAENTLWRSDGTSDGTQIVWDELLNPNNLKGKANELFFVGYTNNTDVLLWKTNGSVEGTVPVADVDPVSEYAFIENLHTSGDNLYFNADNGQSGMELWVSDGTSQGTYLIKDIWEGTSSSFPGDYINHNELVYFKANDGVNGNNIWTVENSTLNVQIQELFDGEVIQLIGVLNDELIFVGNDDSRGSELWKYSLGDLESPLVVTKDINLYLDEHGMVELNAKDIDDGSTDNETSIENLKFEVNFSQFDCSDLGDNQVTLFVTDLEGNIGSATSLVTVLDTLSPVILIKDTVLVFNGYLISLSAVDLDIGSYDNCGIKSISLSKEIFGESDLGINNVEFVAYDYSDNNSIVNFNITLSNGLLAINPNKVNEFKVYPNPSKGRVSFINSSGTVNEYEIFIYTTDGKLERKLYSGIFQNNEEVSVSIVDLKASIYILQFRSDNEIFYKKLMIDHQY</sequence>
<evidence type="ECO:0000313" key="2">
    <source>
        <dbReference type="EMBL" id="NMM48039.1"/>
    </source>
</evidence>
<dbReference type="Proteomes" id="UP000559010">
    <property type="component" value="Unassembled WGS sequence"/>
</dbReference>
<organism evidence="2 3">
    <name type="scientific">Marinigracilibium pacificum</name>
    <dbReference type="NCBI Taxonomy" id="2729599"/>
    <lineage>
        <taxon>Bacteria</taxon>
        <taxon>Pseudomonadati</taxon>
        <taxon>Bacteroidota</taxon>
        <taxon>Cytophagia</taxon>
        <taxon>Cytophagales</taxon>
        <taxon>Flammeovirgaceae</taxon>
        <taxon>Marinigracilibium</taxon>
    </lineage>
</organism>
<dbReference type="Pfam" id="PF18962">
    <property type="entry name" value="Por_Secre_tail"/>
    <property type="match status" value="1"/>
</dbReference>
<accession>A0A848J163</accession>